<keyword evidence="3" id="KW-1185">Reference proteome</keyword>
<evidence type="ECO:0000313" key="2">
    <source>
        <dbReference type="EMBL" id="VEL24448.1"/>
    </source>
</evidence>
<gene>
    <name evidence="2" type="ORF">PXEA_LOCUS17888</name>
</gene>
<organism evidence="2 3">
    <name type="scientific">Protopolystoma xenopodis</name>
    <dbReference type="NCBI Taxonomy" id="117903"/>
    <lineage>
        <taxon>Eukaryota</taxon>
        <taxon>Metazoa</taxon>
        <taxon>Spiralia</taxon>
        <taxon>Lophotrochozoa</taxon>
        <taxon>Platyhelminthes</taxon>
        <taxon>Monogenea</taxon>
        <taxon>Polyopisthocotylea</taxon>
        <taxon>Polystomatidea</taxon>
        <taxon>Polystomatidae</taxon>
        <taxon>Protopolystoma</taxon>
    </lineage>
</organism>
<name>A0A3S5ANC7_9PLAT</name>
<evidence type="ECO:0000313" key="3">
    <source>
        <dbReference type="Proteomes" id="UP000784294"/>
    </source>
</evidence>
<protein>
    <submittedName>
        <fullName evidence="2">Uncharacterized protein</fullName>
    </submittedName>
</protein>
<reference evidence="2" key="1">
    <citation type="submission" date="2018-11" db="EMBL/GenBank/DDBJ databases">
        <authorList>
            <consortium name="Pathogen Informatics"/>
        </authorList>
    </citation>
    <scope>NUCLEOTIDE SEQUENCE</scope>
</reference>
<dbReference type="Proteomes" id="UP000784294">
    <property type="component" value="Unassembled WGS sequence"/>
</dbReference>
<sequence length="209" mass="22593">VNCPSESSYFLADHPHIPRITDPIIEVADESLAITSNTQRFSGYTPTHCSASPPATAANTSNICPGKSDISKWGAGKRPKSREVGASDGNDMKEDDATSALSSSYPSEQIFDDYSDASRSQMNHDGHNFLLTVPFAPGSLESLAPIIPAPSPLSPLFYTNKAGLEDPKQDNYESTPQTKLWDLPGHKETSMTGEALKASKMIQFPNDNF</sequence>
<proteinExistence type="predicted"/>
<evidence type="ECO:0000256" key="1">
    <source>
        <dbReference type="SAM" id="MobiDB-lite"/>
    </source>
</evidence>
<feature type="region of interest" description="Disordered" evidence="1">
    <location>
        <begin position="68"/>
        <end position="105"/>
    </location>
</feature>
<feature type="compositionally biased region" description="Basic and acidic residues" evidence="1">
    <location>
        <begin position="81"/>
        <end position="96"/>
    </location>
</feature>
<feature type="non-terminal residue" evidence="2">
    <location>
        <position position="1"/>
    </location>
</feature>
<dbReference type="AlphaFoldDB" id="A0A3S5ANC7"/>
<dbReference type="EMBL" id="CAAALY010067790">
    <property type="protein sequence ID" value="VEL24448.1"/>
    <property type="molecule type" value="Genomic_DNA"/>
</dbReference>
<accession>A0A3S5ANC7</accession>
<comment type="caution">
    <text evidence="2">The sequence shown here is derived from an EMBL/GenBank/DDBJ whole genome shotgun (WGS) entry which is preliminary data.</text>
</comment>